<evidence type="ECO:0000259" key="1">
    <source>
        <dbReference type="PROSITE" id="PS50011"/>
    </source>
</evidence>
<sequence length="383" mass="42438">MTSNPDWTMFLSSSRALQASSRDQGTQDHAMVAFVGNLLPIVSHKASYQRLLQQRGGQAQLLIDNLQLALQAHRWVDAQKETVLKATLRLSKVTGLLPTSYRLPEIEVTRRVYEAPCVDIYRGAVGGRVVCLKKYRSCYLDAAGIHELMSREAVIWANHPHTGILPFLGVYQNGSGVFDSGLYLVSPFMEHGTITEFLASFPGVDRRLLLKDIADAISFLHHHHIIHADIKGANVLVSSGGRACLADLGFARLTEAAVLTWTSIQSTVCLGTVPWQAPELLQVQRSGGYVVPTAASDVYALGCLAYEIFTNKPPFWNIREGAHSATRAYQIIKAVVKYDERPQKPSNGSRAFRLHGLTEEVWSFMAETWRRDPQLRPSAAEVS</sequence>
<dbReference type="STRING" id="71717.A0A4Y7T9Y1"/>
<evidence type="ECO:0000313" key="3">
    <source>
        <dbReference type="Proteomes" id="UP000298030"/>
    </source>
</evidence>
<dbReference type="SUPFAM" id="SSF56112">
    <property type="entry name" value="Protein kinase-like (PK-like)"/>
    <property type="match status" value="1"/>
</dbReference>
<accession>A0A4Y7T9Y1</accession>
<keyword evidence="2" id="KW-0418">Kinase</keyword>
<dbReference type="AlphaFoldDB" id="A0A4Y7T9Y1"/>
<dbReference type="Pfam" id="PF00069">
    <property type="entry name" value="Pkinase"/>
    <property type="match status" value="1"/>
</dbReference>
<dbReference type="SMART" id="SM00220">
    <property type="entry name" value="S_TKc"/>
    <property type="match status" value="1"/>
</dbReference>
<keyword evidence="2" id="KW-0808">Transferase</keyword>
<protein>
    <submittedName>
        <fullName evidence="2">Kinase-like protein</fullName>
    </submittedName>
</protein>
<dbReference type="PROSITE" id="PS00108">
    <property type="entry name" value="PROTEIN_KINASE_ST"/>
    <property type="match status" value="1"/>
</dbReference>
<dbReference type="InterPro" id="IPR008271">
    <property type="entry name" value="Ser/Thr_kinase_AS"/>
</dbReference>
<keyword evidence="3" id="KW-1185">Reference proteome</keyword>
<reference evidence="2 3" key="1">
    <citation type="journal article" date="2019" name="Nat. Ecol. Evol.">
        <title>Megaphylogeny resolves global patterns of mushroom evolution.</title>
        <authorList>
            <person name="Varga T."/>
            <person name="Krizsan K."/>
            <person name="Foldi C."/>
            <person name="Dima B."/>
            <person name="Sanchez-Garcia M."/>
            <person name="Sanchez-Ramirez S."/>
            <person name="Szollosi G.J."/>
            <person name="Szarkandi J.G."/>
            <person name="Papp V."/>
            <person name="Albert L."/>
            <person name="Andreopoulos W."/>
            <person name="Angelini C."/>
            <person name="Antonin V."/>
            <person name="Barry K.W."/>
            <person name="Bougher N.L."/>
            <person name="Buchanan P."/>
            <person name="Buyck B."/>
            <person name="Bense V."/>
            <person name="Catcheside P."/>
            <person name="Chovatia M."/>
            <person name="Cooper J."/>
            <person name="Damon W."/>
            <person name="Desjardin D."/>
            <person name="Finy P."/>
            <person name="Geml J."/>
            <person name="Haridas S."/>
            <person name="Hughes K."/>
            <person name="Justo A."/>
            <person name="Karasinski D."/>
            <person name="Kautmanova I."/>
            <person name="Kiss B."/>
            <person name="Kocsube S."/>
            <person name="Kotiranta H."/>
            <person name="LaButti K.M."/>
            <person name="Lechner B.E."/>
            <person name="Liimatainen K."/>
            <person name="Lipzen A."/>
            <person name="Lukacs Z."/>
            <person name="Mihaltcheva S."/>
            <person name="Morgado L.N."/>
            <person name="Niskanen T."/>
            <person name="Noordeloos M.E."/>
            <person name="Ohm R.A."/>
            <person name="Ortiz-Santana B."/>
            <person name="Ovrebo C."/>
            <person name="Racz N."/>
            <person name="Riley R."/>
            <person name="Savchenko A."/>
            <person name="Shiryaev A."/>
            <person name="Soop K."/>
            <person name="Spirin V."/>
            <person name="Szebenyi C."/>
            <person name="Tomsovsky M."/>
            <person name="Tulloss R.E."/>
            <person name="Uehling J."/>
            <person name="Grigoriev I.V."/>
            <person name="Vagvolgyi C."/>
            <person name="Papp T."/>
            <person name="Martin F.M."/>
            <person name="Miettinen O."/>
            <person name="Hibbett D.S."/>
            <person name="Nagy L.G."/>
        </authorList>
    </citation>
    <scope>NUCLEOTIDE SEQUENCE [LARGE SCALE GENOMIC DNA]</scope>
    <source>
        <strain evidence="2 3">FP101781</strain>
    </source>
</reference>
<feature type="non-terminal residue" evidence="2">
    <location>
        <position position="383"/>
    </location>
</feature>
<dbReference type="InterPro" id="IPR011009">
    <property type="entry name" value="Kinase-like_dom_sf"/>
</dbReference>
<dbReference type="PANTHER" id="PTHR44329">
    <property type="entry name" value="SERINE/THREONINE-PROTEIN KINASE TNNI3K-RELATED"/>
    <property type="match status" value="1"/>
</dbReference>
<organism evidence="2 3">
    <name type="scientific">Coprinellus micaceus</name>
    <name type="common">Glistening ink-cap mushroom</name>
    <name type="synonym">Coprinus micaceus</name>
    <dbReference type="NCBI Taxonomy" id="71717"/>
    <lineage>
        <taxon>Eukaryota</taxon>
        <taxon>Fungi</taxon>
        <taxon>Dikarya</taxon>
        <taxon>Basidiomycota</taxon>
        <taxon>Agaricomycotina</taxon>
        <taxon>Agaricomycetes</taxon>
        <taxon>Agaricomycetidae</taxon>
        <taxon>Agaricales</taxon>
        <taxon>Agaricineae</taxon>
        <taxon>Psathyrellaceae</taxon>
        <taxon>Coprinellus</taxon>
    </lineage>
</organism>
<dbReference type="Proteomes" id="UP000298030">
    <property type="component" value="Unassembled WGS sequence"/>
</dbReference>
<dbReference type="GO" id="GO:0004674">
    <property type="term" value="F:protein serine/threonine kinase activity"/>
    <property type="evidence" value="ECO:0007669"/>
    <property type="project" value="TreeGrafter"/>
</dbReference>
<proteinExistence type="predicted"/>
<name>A0A4Y7T9Y1_COPMI</name>
<comment type="caution">
    <text evidence="2">The sequence shown here is derived from an EMBL/GenBank/DDBJ whole genome shotgun (WGS) entry which is preliminary data.</text>
</comment>
<dbReference type="GO" id="GO:0005524">
    <property type="term" value="F:ATP binding"/>
    <property type="evidence" value="ECO:0007669"/>
    <property type="project" value="InterPro"/>
</dbReference>
<dbReference type="OrthoDB" id="346907at2759"/>
<feature type="domain" description="Protein kinase" evidence="1">
    <location>
        <begin position="106"/>
        <end position="383"/>
    </location>
</feature>
<dbReference type="InterPro" id="IPR000719">
    <property type="entry name" value="Prot_kinase_dom"/>
</dbReference>
<gene>
    <name evidence="2" type="ORF">FA13DRAFT_1664581</name>
</gene>
<evidence type="ECO:0000313" key="2">
    <source>
        <dbReference type="EMBL" id="TEB30392.1"/>
    </source>
</evidence>
<dbReference type="PROSITE" id="PS50011">
    <property type="entry name" value="PROTEIN_KINASE_DOM"/>
    <property type="match status" value="1"/>
</dbReference>
<dbReference type="EMBL" id="QPFP01000023">
    <property type="protein sequence ID" value="TEB30392.1"/>
    <property type="molecule type" value="Genomic_DNA"/>
</dbReference>
<dbReference type="InterPro" id="IPR051681">
    <property type="entry name" value="Ser/Thr_Kinases-Pseudokinases"/>
</dbReference>
<dbReference type="Gene3D" id="1.10.510.10">
    <property type="entry name" value="Transferase(Phosphotransferase) domain 1"/>
    <property type="match status" value="1"/>
</dbReference>